<keyword evidence="1" id="KW-0479">Metal-binding</keyword>
<dbReference type="Proteomes" id="UP001244341">
    <property type="component" value="Chromosome 1b"/>
</dbReference>
<evidence type="ECO:0000256" key="3">
    <source>
        <dbReference type="ARBA" id="ARBA00022833"/>
    </source>
</evidence>
<evidence type="ECO:0000256" key="2">
    <source>
        <dbReference type="ARBA" id="ARBA00022771"/>
    </source>
</evidence>
<evidence type="ECO:0000259" key="6">
    <source>
        <dbReference type="Pfam" id="PF25512"/>
    </source>
</evidence>
<gene>
    <name evidence="7" type="ORF">OEZ85_008408</name>
</gene>
<reference evidence="7 8" key="1">
    <citation type="submission" date="2023-05" db="EMBL/GenBank/DDBJ databases">
        <title>A 100% complete, gapless, phased diploid assembly of the Scenedesmus obliquus UTEX 3031 genome.</title>
        <authorList>
            <person name="Biondi T.C."/>
            <person name="Hanschen E.R."/>
            <person name="Kwon T."/>
            <person name="Eng W."/>
            <person name="Kruse C.P.S."/>
            <person name="Koehler S.I."/>
            <person name="Kunde Y."/>
            <person name="Gleasner C.D."/>
            <person name="You Mak K.T."/>
            <person name="Polle J."/>
            <person name="Hovde B.T."/>
            <person name="Starkenburg S.R."/>
        </authorList>
    </citation>
    <scope>NUCLEOTIDE SEQUENCE [LARGE SCALE GENOMIC DNA]</scope>
    <source>
        <strain evidence="7 8">DOE0152z</strain>
    </source>
</reference>
<feature type="region of interest" description="Disordered" evidence="5">
    <location>
        <begin position="85"/>
        <end position="110"/>
    </location>
</feature>
<keyword evidence="2" id="KW-0863">Zinc-finger</keyword>
<organism evidence="7 8">
    <name type="scientific">Tetradesmus obliquus</name>
    <name type="common">Green alga</name>
    <name type="synonym">Acutodesmus obliquus</name>
    <dbReference type="NCBI Taxonomy" id="3088"/>
    <lineage>
        <taxon>Eukaryota</taxon>
        <taxon>Viridiplantae</taxon>
        <taxon>Chlorophyta</taxon>
        <taxon>core chlorophytes</taxon>
        <taxon>Chlorophyceae</taxon>
        <taxon>CS clade</taxon>
        <taxon>Sphaeropleales</taxon>
        <taxon>Scenedesmaceae</taxon>
        <taxon>Tetradesmus</taxon>
    </lineage>
</organism>
<dbReference type="PANTHER" id="PTHR14493:SF50">
    <property type="entry name" value="RING FINGER PROTEIN UNKEMPT"/>
    <property type="match status" value="1"/>
</dbReference>
<keyword evidence="4" id="KW-0238">DNA-binding</keyword>
<evidence type="ECO:0000256" key="1">
    <source>
        <dbReference type="ARBA" id="ARBA00022723"/>
    </source>
</evidence>
<feature type="domain" description="AtC3H23-like CCCH zinc finger" evidence="6">
    <location>
        <begin position="123"/>
        <end position="156"/>
    </location>
</feature>
<evidence type="ECO:0000256" key="5">
    <source>
        <dbReference type="SAM" id="MobiDB-lite"/>
    </source>
</evidence>
<keyword evidence="3" id="KW-0862">Zinc</keyword>
<name>A0ABY8TIR8_TETOB</name>
<evidence type="ECO:0000256" key="4">
    <source>
        <dbReference type="ARBA" id="ARBA00023125"/>
    </source>
</evidence>
<feature type="region of interest" description="Disordered" evidence="5">
    <location>
        <begin position="238"/>
        <end position="273"/>
    </location>
</feature>
<proteinExistence type="predicted"/>
<dbReference type="EMBL" id="CP126208">
    <property type="protein sequence ID" value="WIA08994.1"/>
    <property type="molecule type" value="Genomic_DNA"/>
</dbReference>
<evidence type="ECO:0000313" key="8">
    <source>
        <dbReference type="Proteomes" id="UP001244341"/>
    </source>
</evidence>
<dbReference type="Pfam" id="PF25512">
    <property type="entry name" value="zf-CCCH_AtC3H23"/>
    <property type="match status" value="1"/>
</dbReference>
<dbReference type="InterPro" id="IPR045234">
    <property type="entry name" value="Unkempt-like"/>
</dbReference>
<protein>
    <recommendedName>
        <fullName evidence="6">AtC3H23-like CCCH zinc finger domain-containing protein</fullName>
    </recommendedName>
</protein>
<sequence>MHIPNKDFQRTSICYKRLFGQQSEYMCCGAESWTGSTAEAADSSDLSDRSEQSDVMMIDQLSTQVTSVEADGGQAAAPASVSLALPDAGQSSSSQTPPLPEVNSPAAAGSAAAKPRVFKMSDEFLMFKFKIEMCSRKDRHDWKICPYAHPGEVARRRHPRGYTAVLCPAKTAVSCPRREQCTFAHNPFEFWLHPDRFKTSLCNQGPTCDRPICFFAHKDEEVRRLAHGLEAAGPDDYVYATSATPEPSGGSEPAAAHHPPPPPPPRMSSLGHASSGALQSFLQGSSFVAAAAAAAAAAASLNSGGLLLGPSQAQQHYQQLMMAGGDEALLQAAGSGLMPDAASALRPGQQQQGMLKWSSSVLSKRGSGQIGGSSNGGHDALARQASLEAPGGSQAGVVGLLSPAAAAAGSMLGSATAAGSMLSRAGSTGVAPSTTLDQLNGLLQMVHVSSSSAMAGPSGPEY</sequence>
<evidence type="ECO:0000313" key="7">
    <source>
        <dbReference type="EMBL" id="WIA08994.1"/>
    </source>
</evidence>
<dbReference type="PANTHER" id="PTHR14493">
    <property type="entry name" value="UNKEMPT FAMILY MEMBER"/>
    <property type="match status" value="1"/>
</dbReference>
<accession>A0ABY8TIR8</accession>
<dbReference type="InterPro" id="IPR057444">
    <property type="entry name" value="Znf-CCCH_AtC3H23-like"/>
</dbReference>
<keyword evidence="8" id="KW-1185">Reference proteome</keyword>